<evidence type="ECO:0000313" key="6">
    <source>
        <dbReference type="EMBL" id="AWY01340.1"/>
    </source>
</evidence>
<protein>
    <recommendedName>
        <fullName evidence="5">Methyl-accepting transducer domain-containing protein</fullName>
    </recommendedName>
</protein>
<name>A0A2Z4PV34_9GAMM</name>
<dbReference type="SUPFAM" id="SSF58104">
    <property type="entry name" value="Methyl-accepting chemotaxis protein (MCP) signaling domain"/>
    <property type="match status" value="1"/>
</dbReference>
<feature type="transmembrane region" description="Helical" evidence="4">
    <location>
        <begin position="15"/>
        <end position="38"/>
    </location>
</feature>
<dbReference type="GO" id="GO:0007165">
    <property type="term" value="P:signal transduction"/>
    <property type="evidence" value="ECO:0007669"/>
    <property type="project" value="UniProtKB-KW"/>
</dbReference>
<sequence>MLLAPGTILIAALPYYARLIIVGLLGTITMAAIFFPHFFTQPNIPIALSTCLLVYFSMSTSNLTRKRVKELSQYLNNFDPTTVIKLSYNDSEFNRLANHINALLRTLSRREHLLQSCSQETRYTATELQNSSNAVAEGAEEEHLALDALLVTSKEMSLTITDILSRINSTSDMANLTRQQSEEGQIALEELKQHINDMQSTVTHNQSQMTQLIKVTQDISNFVSTIEQITSQINLLSLNASIEAARAGDAGRGFAVVANEVRLLAENTEKTAQDIRLLVSSIASQVGTSEQTSLELFEFATSVSSGSDKATSSLISIHTAAKSTQEEIQQSTLLITDFDSANTKMCERLQNIASVSEQHSQASKDTKDMVKYMEWLSSRLEQKETEV</sequence>
<comment type="subcellular location">
    <subcellularLocation>
        <location evidence="1">Membrane</location>
    </subcellularLocation>
</comment>
<organism evidence="6 7">
    <name type="scientific">Marinomonas primoryensis</name>
    <dbReference type="NCBI Taxonomy" id="178399"/>
    <lineage>
        <taxon>Bacteria</taxon>
        <taxon>Pseudomonadati</taxon>
        <taxon>Pseudomonadota</taxon>
        <taxon>Gammaproteobacteria</taxon>
        <taxon>Oceanospirillales</taxon>
        <taxon>Oceanospirillaceae</taxon>
        <taxon>Marinomonas</taxon>
    </lineage>
</organism>
<evidence type="ECO:0000256" key="4">
    <source>
        <dbReference type="SAM" id="Phobius"/>
    </source>
</evidence>
<dbReference type="OrthoDB" id="9177152at2"/>
<dbReference type="EMBL" id="CP016181">
    <property type="protein sequence ID" value="AWY01340.1"/>
    <property type="molecule type" value="Genomic_DNA"/>
</dbReference>
<evidence type="ECO:0000256" key="3">
    <source>
        <dbReference type="PROSITE-ProRule" id="PRU00284"/>
    </source>
</evidence>
<keyword evidence="2 3" id="KW-0807">Transducer</keyword>
<keyword evidence="4" id="KW-0812">Transmembrane</keyword>
<dbReference type="InterPro" id="IPR004089">
    <property type="entry name" value="MCPsignal_dom"/>
</dbReference>
<dbReference type="Proteomes" id="UP000249898">
    <property type="component" value="Chromosome"/>
</dbReference>
<dbReference type="SMART" id="SM00283">
    <property type="entry name" value="MA"/>
    <property type="match status" value="1"/>
</dbReference>
<dbReference type="Gene3D" id="1.10.287.950">
    <property type="entry name" value="Methyl-accepting chemotaxis protein"/>
    <property type="match status" value="1"/>
</dbReference>
<dbReference type="GO" id="GO:0006935">
    <property type="term" value="P:chemotaxis"/>
    <property type="evidence" value="ECO:0007669"/>
    <property type="project" value="UniProtKB-ARBA"/>
</dbReference>
<dbReference type="PANTHER" id="PTHR32089">
    <property type="entry name" value="METHYL-ACCEPTING CHEMOTAXIS PROTEIN MCPB"/>
    <property type="match status" value="1"/>
</dbReference>
<feature type="domain" description="Methyl-accepting transducer" evidence="5">
    <location>
        <begin position="117"/>
        <end position="374"/>
    </location>
</feature>
<evidence type="ECO:0000313" key="7">
    <source>
        <dbReference type="Proteomes" id="UP000249898"/>
    </source>
</evidence>
<proteinExistence type="predicted"/>
<evidence type="ECO:0000259" key="5">
    <source>
        <dbReference type="PROSITE" id="PS50111"/>
    </source>
</evidence>
<dbReference type="GO" id="GO:0016020">
    <property type="term" value="C:membrane"/>
    <property type="evidence" value="ECO:0007669"/>
    <property type="project" value="UniProtKB-SubCell"/>
</dbReference>
<evidence type="ECO:0000256" key="2">
    <source>
        <dbReference type="ARBA" id="ARBA00023224"/>
    </source>
</evidence>
<evidence type="ECO:0000256" key="1">
    <source>
        <dbReference type="ARBA" id="ARBA00004370"/>
    </source>
</evidence>
<dbReference type="AlphaFoldDB" id="A0A2Z4PV34"/>
<gene>
    <name evidence="6" type="ORF">A8139_16280</name>
</gene>
<dbReference type="PROSITE" id="PS50111">
    <property type="entry name" value="CHEMOTAXIS_TRANSDUC_2"/>
    <property type="match status" value="1"/>
</dbReference>
<dbReference type="RefSeq" id="WP_112139784.1">
    <property type="nucleotide sequence ID" value="NZ_CP016181.1"/>
</dbReference>
<accession>A0A2Z4PV34</accession>
<dbReference type="Pfam" id="PF00015">
    <property type="entry name" value="MCPsignal"/>
    <property type="match status" value="1"/>
</dbReference>
<reference evidence="6 7" key="1">
    <citation type="submission" date="2016-06" db="EMBL/GenBank/DDBJ databases">
        <title>The sequenced genome of the ice-adhering bacterium Marinomonas primoryensis, from Antarctica.</title>
        <authorList>
            <person name="Graham L."/>
            <person name="Vance T.D.R."/>
            <person name="Davies P.L."/>
        </authorList>
    </citation>
    <scope>NUCLEOTIDE SEQUENCE [LARGE SCALE GENOMIC DNA]</scope>
    <source>
        <strain evidence="6 7">AceL</strain>
    </source>
</reference>
<dbReference type="PANTHER" id="PTHR32089:SF112">
    <property type="entry name" value="LYSOZYME-LIKE PROTEIN-RELATED"/>
    <property type="match status" value="1"/>
</dbReference>
<keyword evidence="4" id="KW-0472">Membrane</keyword>
<keyword evidence="4" id="KW-1133">Transmembrane helix</keyword>